<evidence type="ECO:0000313" key="7">
    <source>
        <dbReference type="Proteomes" id="UP000694701"/>
    </source>
</evidence>
<dbReference type="Pfam" id="PF21789">
    <property type="entry name" value="TNP-like_RNaseH_C"/>
    <property type="match status" value="1"/>
</dbReference>
<dbReference type="Proteomes" id="UP000694701">
    <property type="component" value="Unplaced"/>
</dbReference>
<accession>A0A8C2C0P8</accession>
<dbReference type="Pfam" id="PF21788">
    <property type="entry name" value="TNP-like_GBD"/>
    <property type="match status" value="1"/>
</dbReference>
<dbReference type="Pfam" id="PF22824">
    <property type="entry name" value="THAP9_C"/>
    <property type="match status" value="1"/>
</dbReference>
<dbReference type="PANTHER" id="PTHR47577:SF2">
    <property type="entry name" value="THAP DOMAIN CONTAINING 9"/>
    <property type="match status" value="1"/>
</dbReference>
<evidence type="ECO:0000259" key="5">
    <source>
        <dbReference type="Pfam" id="PF22824"/>
    </source>
</evidence>
<dbReference type="Pfam" id="PF12017">
    <property type="entry name" value="Tnp_P_element"/>
    <property type="match status" value="1"/>
</dbReference>
<evidence type="ECO:0000259" key="3">
    <source>
        <dbReference type="Pfam" id="PF21788"/>
    </source>
</evidence>
<dbReference type="InterPro" id="IPR021896">
    <property type="entry name" value="THAP9-like_HTH"/>
</dbReference>
<name>A0A8C2C0P8_CYPCA</name>
<evidence type="ECO:0000259" key="2">
    <source>
        <dbReference type="Pfam" id="PF21787"/>
    </source>
</evidence>
<reference evidence="6" key="1">
    <citation type="submission" date="2025-08" db="UniProtKB">
        <authorList>
            <consortium name="Ensembl"/>
        </authorList>
    </citation>
    <scope>IDENTIFICATION</scope>
</reference>
<sequence>MLENCPDVPSEMLKRQKSNHTKYHPAIKSFALTLQFYSAKAYNFVRETFDLGLPHPSTIRRWYSSNGGDPGFSEEVLASLQIKAAAAQAKGQETLCALMIDEMAIMKHIAWDGQRMLGYVDIGTKIDSENLPIATEVLVLMAVCIHEHWKAPVAYFLTHRMTGSDRATLVRQCILKLSDVGVKVVSLTCDGPSTHFSMLKDLGADLQPTTLNPSFPDPSNSHQMIHVILDVCHMLKLVHNTLGSYGIIVDPCGNSIKWEYIKSLHSLQKDEGLHLGNKLRSAHIDWQSQKMKVNLAAQTISASVADALRFCERHLQLPQFAGCEPTCKFLEIFDRLFDMMNSKNPVGRGFKSPLRQANERTSMAFLMEAYNYIIGLKEPGINGRPLVVTGKKTAFVGFLVAIKSFKQLYETYVGPPTSQLQYLLTYKFSQDHLELFFAAIRSANGCNNNPTARQFKSAFKRMVARHAIKTTGNCSPLDSTVILEATPSDMFPFRKSDTQPEKEENTKTYIPNLPSLSMFKEAVVGYIAGFVVRTAMKKIQCSTCLSALSVESSSQDELGHTLIDMKSRGGLVRPSDSVLQVCKTAERCIQQHLLTRHIPELDSKFKARLSTQVLELHGGSAFKELEAHMFNLEPYNNHVFILIKYIADSYTNIRLHFLAKETSSASHCKRLRKTLGKLVLHKNQ</sequence>
<dbReference type="InterPro" id="IPR055035">
    <property type="entry name" value="THAP9_C"/>
</dbReference>
<evidence type="ECO:0000313" key="6">
    <source>
        <dbReference type="Ensembl" id="ENSCCRP00020004159.1"/>
    </source>
</evidence>
<feature type="domain" description="Transposable element P transposase-like RNase H C-terminal" evidence="4">
    <location>
        <begin position="426"/>
        <end position="460"/>
    </location>
</feature>
<protein>
    <submittedName>
        <fullName evidence="6">Uncharacterized protein</fullName>
    </submittedName>
</protein>
<dbReference type="Pfam" id="PF21787">
    <property type="entry name" value="TNP-like_RNaseH_N"/>
    <property type="match status" value="1"/>
</dbReference>
<feature type="domain" description="DNA transposase THAP9 C-terminal" evidence="5">
    <location>
        <begin position="516"/>
        <end position="661"/>
    </location>
</feature>
<proteinExistence type="predicted"/>
<feature type="domain" description="Transposable element P transposase-like RNase H" evidence="2">
    <location>
        <begin position="69"/>
        <end position="203"/>
    </location>
</feature>
<feature type="domain" description="Transposable element P transposase-like GTP-binding insertion" evidence="3">
    <location>
        <begin position="232"/>
        <end position="353"/>
    </location>
</feature>
<dbReference type="AlphaFoldDB" id="A0A8C2C0P8"/>
<dbReference type="PANTHER" id="PTHR47577">
    <property type="entry name" value="THAP DOMAIN-CONTAINING PROTEIN 6"/>
    <property type="match status" value="1"/>
</dbReference>
<evidence type="ECO:0000259" key="4">
    <source>
        <dbReference type="Pfam" id="PF21789"/>
    </source>
</evidence>
<organism evidence="6 7">
    <name type="scientific">Cyprinus carpio</name>
    <name type="common">Common carp</name>
    <dbReference type="NCBI Taxonomy" id="7962"/>
    <lineage>
        <taxon>Eukaryota</taxon>
        <taxon>Metazoa</taxon>
        <taxon>Chordata</taxon>
        <taxon>Craniata</taxon>
        <taxon>Vertebrata</taxon>
        <taxon>Euteleostomi</taxon>
        <taxon>Actinopterygii</taxon>
        <taxon>Neopterygii</taxon>
        <taxon>Teleostei</taxon>
        <taxon>Ostariophysi</taxon>
        <taxon>Cypriniformes</taxon>
        <taxon>Cyprinidae</taxon>
        <taxon>Cyprininae</taxon>
        <taxon>Cyprinus</taxon>
    </lineage>
</organism>
<feature type="domain" description="THAP9-like helix-turn-helix" evidence="1">
    <location>
        <begin position="2"/>
        <end position="62"/>
    </location>
</feature>
<evidence type="ECO:0000259" key="1">
    <source>
        <dbReference type="Pfam" id="PF12017"/>
    </source>
</evidence>
<dbReference type="InterPro" id="IPR048366">
    <property type="entry name" value="TNP-like_GBD"/>
</dbReference>
<dbReference type="InterPro" id="IPR048367">
    <property type="entry name" value="TNP-like_RNaseH_C"/>
</dbReference>
<dbReference type="InterPro" id="IPR048365">
    <property type="entry name" value="TNP-like_RNaseH_N"/>
</dbReference>
<dbReference type="Ensembl" id="ENSCCRT00020004751.1">
    <property type="protein sequence ID" value="ENSCCRP00020004159.1"/>
    <property type="gene ID" value="ENSCCRG00020002413.1"/>
</dbReference>